<gene>
    <name evidence="9" type="ORF">PG997_008604</name>
</gene>
<evidence type="ECO:0000256" key="2">
    <source>
        <dbReference type="ARBA" id="ARBA00022692"/>
    </source>
</evidence>
<comment type="caution">
    <text evidence="9">The sequence shown here is derived from an EMBL/GenBank/DDBJ whole genome shotgun (WGS) entry which is preliminary data.</text>
</comment>
<feature type="transmembrane region" description="Helical" evidence="7">
    <location>
        <begin position="127"/>
        <end position="155"/>
    </location>
</feature>
<feature type="region of interest" description="Disordered" evidence="6">
    <location>
        <begin position="1"/>
        <end position="21"/>
    </location>
</feature>
<protein>
    <recommendedName>
        <fullName evidence="8">Rhodopsin domain-containing protein</fullName>
    </recommendedName>
</protein>
<feature type="transmembrane region" description="Helical" evidence="7">
    <location>
        <begin position="27"/>
        <end position="45"/>
    </location>
</feature>
<name>A0ABR1WBA8_9PEZI</name>
<feature type="transmembrane region" description="Helical" evidence="7">
    <location>
        <begin position="249"/>
        <end position="275"/>
    </location>
</feature>
<feature type="domain" description="Rhodopsin" evidence="8">
    <location>
        <begin position="74"/>
        <end position="274"/>
    </location>
</feature>
<keyword evidence="2 7" id="KW-0812">Transmembrane</keyword>
<evidence type="ECO:0000259" key="8">
    <source>
        <dbReference type="Pfam" id="PF20684"/>
    </source>
</evidence>
<sequence>MDGDLDTTPAREAPPGKESNLVNPESISYQLVTVIAATSAAMVLLTGSRTYVRLRVNHSFGIDDFCDMPGNSLLGIHLWDVSQRKYIHFMKLSVADTVLHRFCNTLIKVAFLVFYLRLFGPVRKVRIMVWAGIATVVTFGIAYMITYVVVCVPWSNEEYGWLDDRYFDRCFAIGPKLLLAGCYFGVITDFYVMFIPLSQVKGLVLPKKRKVGISFVFLTGLVAVAAGMANLIIQYYFDVDDFSWWSGIAIYITCYIELSIGLVALSLPVVIALFVSRITDLGRTLSSWVRRSREHLGSGESASSLTPEGSCVPTAAPELPQHVPESGLPGMHDPEAQPSRA</sequence>
<keyword evidence="3 7" id="KW-1133">Transmembrane helix</keyword>
<keyword evidence="10" id="KW-1185">Reference proteome</keyword>
<feature type="transmembrane region" description="Helical" evidence="7">
    <location>
        <begin position="175"/>
        <end position="194"/>
    </location>
</feature>
<evidence type="ECO:0000313" key="10">
    <source>
        <dbReference type="Proteomes" id="UP001433268"/>
    </source>
</evidence>
<keyword evidence="4 7" id="KW-0472">Membrane</keyword>
<evidence type="ECO:0000256" key="4">
    <source>
        <dbReference type="ARBA" id="ARBA00023136"/>
    </source>
</evidence>
<dbReference type="InterPro" id="IPR052337">
    <property type="entry name" value="SAT4-like"/>
</dbReference>
<dbReference type="PANTHER" id="PTHR33048">
    <property type="entry name" value="PTH11-LIKE INTEGRAL MEMBRANE PROTEIN (AFU_ORTHOLOGUE AFUA_5G11245)"/>
    <property type="match status" value="1"/>
</dbReference>
<evidence type="ECO:0000256" key="6">
    <source>
        <dbReference type="SAM" id="MobiDB-lite"/>
    </source>
</evidence>
<dbReference type="GeneID" id="92045979"/>
<evidence type="ECO:0000256" key="5">
    <source>
        <dbReference type="ARBA" id="ARBA00038359"/>
    </source>
</evidence>
<evidence type="ECO:0000313" key="9">
    <source>
        <dbReference type="EMBL" id="KAK8080786.1"/>
    </source>
</evidence>
<feature type="region of interest" description="Disordered" evidence="6">
    <location>
        <begin position="298"/>
        <end position="341"/>
    </location>
</feature>
<evidence type="ECO:0000256" key="1">
    <source>
        <dbReference type="ARBA" id="ARBA00004141"/>
    </source>
</evidence>
<dbReference type="PANTHER" id="PTHR33048:SF158">
    <property type="entry name" value="MEMBRANE PROTEIN PTH11-LIKE, PUTATIVE-RELATED"/>
    <property type="match status" value="1"/>
</dbReference>
<comment type="subcellular location">
    <subcellularLocation>
        <location evidence="1">Membrane</location>
        <topology evidence="1">Multi-pass membrane protein</topology>
    </subcellularLocation>
</comment>
<dbReference type="Proteomes" id="UP001433268">
    <property type="component" value="Unassembled WGS sequence"/>
</dbReference>
<dbReference type="EMBL" id="JAQQWN010000006">
    <property type="protein sequence ID" value="KAK8080786.1"/>
    <property type="molecule type" value="Genomic_DNA"/>
</dbReference>
<dbReference type="InterPro" id="IPR049326">
    <property type="entry name" value="Rhodopsin_dom_fungi"/>
</dbReference>
<evidence type="ECO:0000256" key="7">
    <source>
        <dbReference type="SAM" id="Phobius"/>
    </source>
</evidence>
<evidence type="ECO:0000256" key="3">
    <source>
        <dbReference type="ARBA" id="ARBA00022989"/>
    </source>
</evidence>
<reference evidence="9 10" key="1">
    <citation type="submission" date="2023-01" db="EMBL/GenBank/DDBJ databases">
        <title>Analysis of 21 Apiospora genomes using comparative genomics revels a genus with tremendous synthesis potential of carbohydrate active enzymes and secondary metabolites.</title>
        <authorList>
            <person name="Sorensen T."/>
        </authorList>
    </citation>
    <scope>NUCLEOTIDE SEQUENCE [LARGE SCALE GENOMIC DNA]</scope>
    <source>
        <strain evidence="9 10">CBS 114990</strain>
    </source>
</reference>
<proteinExistence type="inferred from homology"/>
<dbReference type="Pfam" id="PF20684">
    <property type="entry name" value="Fung_rhodopsin"/>
    <property type="match status" value="1"/>
</dbReference>
<dbReference type="RefSeq" id="XP_066668261.1">
    <property type="nucleotide sequence ID" value="XM_066812919.1"/>
</dbReference>
<organism evidence="9 10">
    <name type="scientific">Apiospora hydei</name>
    <dbReference type="NCBI Taxonomy" id="1337664"/>
    <lineage>
        <taxon>Eukaryota</taxon>
        <taxon>Fungi</taxon>
        <taxon>Dikarya</taxon>
        <taxon>Ascomycota</taxon>
        <taxon>Pezizomycotina</taxon>
        <taxon>Sordariomycetes</taxon>
        <taxon>Xylariomycetidae</taxon>
        <taxon>Amphisphaeriales</taxon>
        <taxon>Apiosporaceae</taxon>
        <taxon>Apiospora</taxon>
    </lineage>
</organism>
<feature type="transmembrane region" description="Helical" evidence="7">
    <location>
        <begin position="215"/>
        <end position="237"/>
    </location>
</feature>
<comment type="similarity">
    <text evidence="5">Belongs to the SAT4 family.</text>
</comment>
<accession>A0ABR1WBA8</accession>